<dbReference type="AlphaFoldDB" id="A0A8S0UTE9"/>
<proteinExistence type="predicted"/>
<name>A0A8S0UTE9_OLEEU</name>
<evidence type="ECO:0000313" key="1">
    <source>
        <dbReference type="EMBL" id="CAA3023580.1"/>
    </source>
</evidence>
<dbReference type="Gramene" id="OE9A021504T1">
    <property type="protein sequence ID" value="OE9A021504C1"/>
    <property type="gene ID" value="OE9A021504"/>
</dbReference>
<dbReference type="Proteomes" id="UP000594638">
    <property type="component" value="Unassembled WGS sequence"/>
</dbReference>
<gene>
    <name evidence="1" type="ORF">OLEA9_A021504</name>
</gene>
<comment type="caution">
    <text evidence="1">The sequence shown here is derived from an EMBL/GenBank/DDBJ whole genome shotgun (WGS) entry which is preliminary data.</text>
</comment>
<keyword evidence="2" id="KW-1185">Reference proteome</keyword>
<reference evidence="1 2" key="1">
    <citation type="submission" date="2019-12" db="EMBL/GenBank/DDBJ databases">
        <authorList>
            <person name="Alioto T."/>
            <person name="Alioto T."/>
            <person name="Gomez Garrido J."/>
        </authorList>
    </citation>
    <scope>NUCLEOTIDE SEQUENCE [LARGE SCALE GENOMIC DNA]</scope>
</reference>
<accession>A0A8S0UTE9</accession>
<organism evidence="1 2">
    <name type="scientific">Olea europaea subsp. europaea</name>
    <dbReference type="NCBI Taxonomy" id="158383"/>
    <lineage>
        <taxon>Eukaryota</taxon>
        <taxon>Viridiplantae</taxon>
        <taxon>Streptophyta</taxon>
        <taxon>Embryophyta</taxon>
        <taxon>Tracheophyta</taxon>
        <taxon>Spermatophyta</taxon>
        <taxon>Magnoliopsida</taxon>
        <taxon>eudicotyledons</taxon>
        <taxon>Gunneridae</taxon>
        <taxon>Pentapetalae</taxon>
        <taxon>asterids</taxon>
        <taxon>lamiids</taxon>
        <taxon>Lamiales</taxon>
        <taxon>Oleaceae</taxon>
        <taxon>Oleeae</taxon>
        <taxon>Olea</taxon>
    </lineage>
</organism>
<dbReference type="EMBL" id="CACTIH010009092">
    <property type="protein sequence ID" value="CAA3023580.1"/>
    <property type="molecule type" value="Genomic_DNA"/>
</dbReference>
<feature type="non-terminal residue" evidence="1">
    <location>
        <position position="65"/>
    </location>
</feature>
<protein>
    <submittedName>
        <fullName evidence="1">Uncharacterized protein</fullName>
    </submittedName>
</protein>
<sequence length="65" mass="7549">IRLLYKCSFVVAERGHHPSPGNRDEEQDMLPIGIEYLQDMWTQQTLSHASTMTPYQCPLELIKCK</sequence>
<feature type="non-terminal residue" evidence="1">
    <location>
        <position position="1"/>
    </location>
</feature>
<evidence type="ECO:0000313" key="2">
    <source>
        <dbReference type="Proteomes" id="UP000594638"/>
    </source>
</evidence>